<dbReference type="Gene3D" id="2.40.128.140">
    <property type="entry name" value="Outer membrane protein"/>
    <property type="match status" value="1"/>
</dbReference>
<dbReference type="AlphaFoldDB" id="A0A561PXK2"/>
<proteinExistence type="predicted"/>
<feature type="chain" id="PRO_5021856919" description="Lipid A deacylase LpxR family protein" evidence="1">
    <location>
        <begin position="24"/>
        <end position="335"/>
    </location>
</feature>
<protein>
    <recommendedName>
        <fullName evidence="4">Lipid A deacylase LpxR family protein</fullName>
    </recommendedName>
</protein>
<sequence length="335" mass="37370">MSKKILSLLLYSCLLVVGGNANAQSKDNSYLFRLYDDNDGINITGNGTDEAYTNGTRFDLFYTPRKLPRAIPDRWMPRAGQESVNTYGWGFMQAMFTPRIIKREVPPPGDYAYSAGLFIIRSLHSANPVRKYNIQTSWVAGVMGPWALGKETQTTVHRLLGYQTPRGWSSQLKNDVLLNLNIAAEKQLLGYKRFIEVIGGTELCAGTMLNTLSAYSLIRIGKMQPYFNGYLSQYTTNTGDAQHWQLYFTLQPGARLMLTNALIEGGMFSNHESAHRIMADGHSTFAMHKLLGGIDYGVVAVYRRVGFSLSQKSVSSMIKGLPSVETGNISLYIAW</sequence>
<reference evidence="2 3" key="1">
    <citation type="submission" date="2019-06" db="EMBL/GenBank/DDBJ databases">
        <title>Sorghum-associated microbial communities from plants grown in Nebraska, USA.</title>
        <authorList>
            <person name="Schachtman D."/>
        </authorList>
    </citation>
    <scope>NUCLEOTIDE SEQUENCE [LARGE SCALE GENOMIC DNA]</scope>
    <source>
        <strain evidence="2 3">1209</strain>
    </source>
</reference>
<dbReference type="InterPro" id="IPR018707">
    <property type="entry name" value="LpxR"/>
</dbReference>
<feature type="signal peptide" evidence="1">
    <location>
        <begin position="1"/>
        <end position="23"/>
    </location>
</feature>
<gene>
    <name evidence="2" type="ORF">FHW36_102611</name>
</gene>
<name>A0A561PXK2_9BACT</name>
<dbReference type="OrthoDB" id="622552at2"/>
<accession>A0A561PXK2</accession>
<evidence type="ECO:0000256" key="1">
    <source>
        <dbReference type="SAM" id="SignalP"/>
    </source>
</evidence>
<evidence type="ECO:0000313" key="3">
    <source>
        <dbReference type="Proteomes" id="UP000320811"/>
    </source>
</evidence>
<evidence type="ECO:0008006" key="4">
    <source>
        <dbReference type="Google" id="ProtNLM"/>
    </source>
</evidence>
<keyword evidence="1" id="KW-0732">Signal</keyword>
<dbReference type="RefSeq" id="WP_145667319.1">
    <property type="nucleotide sequence ID" value="NZ_VIWO01000002.1"/>
</dbReference>
<dbReference type="Proteomes" id="UP000320811">
    <property type="component" value="Unassembled WGS sequence"/>
</dbReference>
<evidence type="ECO:0000313" key="2">
    <source>
        <dbReference type="EMBL" id="TWF42850.1"/>
    </source>
</evidence>
<comment type="caution">
    <text evidence="2">The sequence shown here is derived from an EMBL/GenBank/DDBJ whole genome shotgun (WGS) entry which is preliminary data.</text>
</comment>
<dbReference type="Pfam" id="PF09982">
    <property type="entry name" value="LpxR"/>
    <property type="match status" value="1"/>
</dbReference>
<dbReference type="EMBL" id="VIWO01000002">
    <property type="protein sequence ID" value="TWF42850.1"/>
    <property type="molecule type" value="Genomic_DNA"/>
</dbReference>
<keyword evidence="3" id="KW-1185">Reference proteome</keyword>
<organism evidence="2 3">
    <name type="scientific">Chitinophaga polysaccharea</name>
    <dbReference type="NCBI Taxonomy" id="1293035"/>
    <lineage>
        <taxon>Bacteria</taxon>
        <taxon>Pseudomonadati</taxon>
        <taxon>Bacteroidota</taxon>
        <taxon>Chitinophagia</taxon>
        <taxon>Chitinophagales</taxon>
        <taxon>Chitinophagaceae</taxon>
        <taxon>Chitinophaga</taxon>
    </lineage>
</organism>
<dbReference type="InterPro" id="IPR037107">
    <property type="entry name" value="Put_OMP_sf"/>
</dbReference>